<dbReference type="VEuPathDB" id="FungiDB:VP01_1095g10"/>
<comment type="caution">
    <text evidence="2">The sequence shown here is derived from an EMBL/GenBank/DDBJ whole genome shotgun (WGS) entry which is preliminary data.</text>
</comment>
<dbReference type="Proteomes" id="UP000037035">
    <property type="component" value="Unassembled WGS sequence"/>
</dbReference>
<protein>
    <submittedName>
        <fullName evidence="2">Putative signal peptide protein</fullName>
    </submittedName>
</protein>
<feature type="signal peptide" evidence="1">
    <location>
        <begin position="1"/>
        <end position="16"/>
    </location>
</feature>
<gene>
    <name evidence="2" type="ORF">VP01_1095g10</name>
</gene>
<evidence type="ECO:0000313" key="2">
    <source>
        <dbReference type="EMBL" id="KNZ63843.1"/>
    </source>
</evidence>
<dbReference type="AlphaFoldDB" id="A0A0L6VT13"/>
<evidence type="ECO:0000256" key="1">
    <source>
        <dbReference type="SAM" id="SignalP"/>
    </source>
</evidence>
<sequence>MAICPHCLLFWGGVWASLRPSYTKGVIIT</sequence>
<organism evidence="2 3">
    <name type="scientific">Puccinia sorghi</name>
    <dbReference type="NCBI Taxonomy" id="27349"/>
    <lineage>
        <taxon>Eukaryota</taxon>
        <taxon>Fungi</taxon>
        <taxon>Dikarya</taxon>
        <taxon>Basidiomycota</taxon>
        <taxon>Pucciniomycotina</taxon>
        <taxon>Pucciniomycetes</taxon>
        <taxon>Pucciniales</taxon>
        <taxon>Pucciniaceae</taxon>
        <taxon>Puccinia</taxon>
    </lineage>
</organism>
<keyword evidence="1" id="KW-0732">Signal</keyword>
<dbReference type="EMBL" id="LAVV01001065">
    <property type="protein sequence ID" value="KNZ63843.1"/>
    <property type="molecule type" value="Genomic_DNA"/>
</dbReference>
<reference evidence="2 3" key="1">
    <citation type="submission" date="2015-08" db="EMBL/GenBank/DDBJ databases">
        <title>Next Generation Sequencing and Analysis of the Genome of Puccinia sorghi L Schw, the Causal Agent of Maize Common Rust.</title>
        <authorList>
            <person name="Rochi L."/>
            <person name="Burguener G."/>
            <person name="Darino M."/>
            <person name="Turjanski A."/>
            <person name="Kreff E."/>
            <person name="Dieguez M.J."/>
            <person name="Sacco F."/>
        </authorList>
    </citation>
    <scope>NUCLEOTIDE SEQUENCE [LARGE SCALE GENOMIC DNA]</scope>
    <source>
        <strain evidence="2 3">RO10H11247</strain>
    </source>
</reference>
<evidence type="ECO:0000313" key="3">
    <source>
        <dbReference type="Proteomes" id="UP000037035"/>
    </source>
</evidence>
<accession>A0A0L6VT13</accession>
<keyword evidence="3" id="KW-1185">Reference proteome</keyword>
<feature type="chain" id="PRO_5005568761" evidence="1">
    <location>
        <begin position="17"/>
        <end position="29"/>
    </location>
</feature>
<name>A0A0L6VT13_9BASI</name>
<proteinExistence type="predicted"/>